<feature type="compositionally biased region" description="Basic and acidic residues" evidence="8">
    <location>
        <begin position="116"/>
        <end position="131"/>
    </location>
</feature>
<feature type="region of interest" description="Disordered" evidence="8">
    <location>
        <begin position="469"/>
        <end position="543"/>
    </location>
</feature>
<dbReference type="OrthoDB" id="442677at2759"/>
<evidence type="ECO:0000256" key="8">
    <source>
        <dbReference type="SAM" id="MobiDB-lite"/>
    </source>
</evidence>
<evidence type="ECO:0000256" key="5">
    <source>
        <dbReference type="ARBA" id="ARBA00022884"/>
    </source>
</evidence>
<dbReference type="CDD" id="cd12394">
    <property type="entry name" value="RRM1_RBM34"/>
    <property type="match status" value="1"/>
</dbReference>
<reference evidence="10 11" key="1">
    <citation type="journal article" date="2014" name="Genome Announc.">
        <title>Draft genome sequence of the pathogenic fungus Scedosporium apiospermum.</title>
        <authorList>
            <person name="Vandeputte P."/>
            <person name="Ghamrawi S."/>
            <person name="Rechenmann M."/>
            <person name="Iltis A."/>
            <person name="Giraud S."/>
            <person name="Fleury M."/>
            <person name="Thornton C."/>
            <person name="Delhaes L."/>
            <person name="Meyer W."/>
            <person name="Papon N."/>
            <person name="Bouchara J.P."/>
        </authorList>
    </citation>
    <scope>NUCLEOTIDE SEQUENCE [LARGE SCALE GENOMIC DNA]</scope>
    <source>
        <strain evidence="10 11">IHEM 14462</strain>
    </source>
</reference>
<dbReference type="OMA" id="NAYAVYT"/>
<comment type="caution">
    <text evidence="10">The sequence shown here is derived from an EMBL/GenBank/DDBJ whole genome shotgun (WGS) entry which is preliminary data.</text>
</comment>
<dbReference type="InterPro" id="IPR000504">
    <property type="entry name" value="RRM_dom"/>
</dbReference>
<name>A0A084GA88_PSEDA</name>
<evidence type="ECO:0000256" key="6">
    <source>
        <dbReference type="ARBA" id="ARBA00023242"/>
    </source>
</evidence>
<evidence type="ECO:0000259" key="9">
    <source>
        <dbReference type="PROSITE" id="PS50102"/>
    </source>
</evidence>
<dbReference type="Gene3D" id="3.30.70.330">
    <property type="match status" value="2"/>
</dbReference>
<dbReference type="KEGG" id="sapo:SAPIO_CDS3194"/>
<dbReference type="Pfam" id="PF00076">
    <property type="entry name" value="RRM_1"/>
    <property type="match status" value="1"/>
</dbReference>
<feature type="compositionally biased region" description="Polar residues" evidence="8">
    <location>
        <begin position="414"/>
        <end position="423"/>
    </location>
</feature>
<dbReference type="HOGENOM" id="CLU_006468_3_0_1"/>
<keyword evidence="11" id="KW-1185">Reference proteome</keyword>
<comment type="function">
    <text evidence="1">Involved in pre-25S rRNA processing.</text>
</comment>
<dbReference type="SUPFAM" id="SSF54928">
    <property type="entry name" value="RNA-binding domain, RBD"/>
    <property type="match status" value="2"/>
</dbReference>
<evidence type="ECO:0000256" key="4">
    <source>
        <dbReference type="ARBA" id="ARBA00015520"/>
    </source>
</evidence>
<feature type="compositionally biased region" description="Acidic residues" evidence="8">
    <location>
        <begin position="57"/>
        <end position="88"/>
    </location>
</feature>
<proteinExistence type="inferred from homology"/>
<dbReference type="Proteomes" id="UP000028545">
    <property type="component" value="Unassembled WGS sequence"/>
</dbReference>
<feature type="region of interest" description="Disordered" evidence="8">
    <location>
        <begin position="22"/>
        <end position="187"/>
    </location>
</feature>
<dbReference type="PANTHER" id="PTHR23236">
    <property type="entry name" value="EUKARYOTIC TRANSLATION INITIATION FACTOR 4B/4H"/>
    <property type="match status" value="1"/>
</dbReference>
<feature type="compositionally biased region" description="Acidic residues" evidence="8">
    <location>
        <begin position="159"/>
        <end position="172"/>
    </location>
</feature>
<comment type="subcellular location">
    <subcellularLocation>
        <location evidence="2">Nucleus</location>
        <location evidence="2">Nucleolus</location>
    </subcellularLocation>
</comment>
<dbReference type="InterPro" id="IPR035979">
    <property type="entry name" value="RBD_domain_sf"/>
</dbReference>
<comment type="similarity">
    <text evidence="3">Belongs to the RRM RBM34 family.</text>
</comment>
<gene>
    <name evidence="10" type="ORF">SAPIO_CDS3194</name>
</gene>
<dbReference type="AlphaFoldDB" id="A0A084GA88"/>
<evidence type="ECO:0000256" key="1">
    <source>
        <dbReference type="ARBA" id="ARBA00002475"/>
    </source>
</evidence>
<dbReference type="PROSITE" id="PS50102">
    <property type="entry name" value="RRM"/>
    <property type="match status" value="1"/>
</dbReference>
<dbReference type="InterPro" id="IPR012677">
    <property type="entry name" value="Nucleotide-bd_a/b_plait_sf"/>
</dbReference>
<evidence type="ECO:0000256" key="2">
    <source>
        <dbReference type="ARBA" id="ARBA00004604"/>
    </source>
</evidence>
<evidence type="ECO:0000313" key="10">
    <source>
        <dbReference type="EMBL" id="KEZ44250.1"/>
    </source>
</evidence>
<keyword evidence="6" id="KW-0539">Nucleus</keyword>
<dbReference type="EMBL" id="JOWA01000088">
    <property type="protein sequence ID" value="KEZ44250.1"/>
    <property type="molecule type" value="Genomic_DNA"/>
</dbReference>
<dbReference type="RefSeq" id="XP_016644049.1">
    <property type="nucleotide sequence ID" value="XM_016786043.1"/>
</dbReference>
<feature type="domain" description="RRM" evidence="9">
    <location>
        <begin position="310"/>
        <end position="415"/>
    </location>
</feature>
<evidence type="ECO:0000313" key="11">
    <source>
        <dbReference type="Proteomes" id="UP000028545"/>
    </source>
</evidence>
<protein>
    <recommendedName>
        <fullName evidence="4">Nucleolar protein 12</fullName>
    </recommendedName>
</protein>
<feature type="compositionally biased region" description="Basic and acidic residues" evidence="8">
    <location>
        <begin position="146"/>
        <end position="155"/>
    </location>
</feature>
<accession>A0A084GA88</accession>
<feature type="region of interest" description="Disordered" evidence="8">
    <location>
        <begin position="414"/>
        <end position="453"/>
    </location>
</feature>
<sequence>MARSISSILKPSSAKIDPALDALFSSSTGPAKPTKPTSLVRREETKPAPKQSNTTSSDEDDADEVESLEGSEDAGSDSAEETSEDEIMNDVTLEDSAPVATEKNHARPEKKRKRKDLADDLEERHMRKLMQDVEDTEPSSKRQKQKGVDGGKEVAADADASESNDESDEEDDKPIHESLAQEPKDNDVEKAIRTVFLANVAAEASSSKEAAKALRAHLSTILDKDAKPQEKIESIRFRSLAFSSLALPKRAAYITKSLMDATTKSCNAYVVYSTPAAARKAVSALNGTIVLDRHLRVDSVAHPGKADHRRCVFVGNLGFVDDETVLNTDKEGNTTSKKRYKVPSDVEEGLWRVFGQKAGKVENVRVVRDPKTRVGKGFAYVQFYDINHVEAALLLDGKKFAPMLPRPLRVTRAKNPQKTTQAMQKRILASNAESTTPGSTKYKPKSTPDQQSMAGRASKLLGVAGAARHVRGSKKGFPSSSKSAADVKTPEQIVFEGKRASARDGLNLGKRPKFRKAGAKRLQGKRAKRVIDWKKKKTDSGSS</sequence>
<keyword evidence="5 7" id="KW-0694">RNA-binding</keyword>
<evidence type="ECO:0000256" key="7">
    <source>
        <dbReference type="PROSITE-ProRule" id="PRU00176"/>
    </source>
</evidence>
<dbReference type="GO" id="GO:0000463">
    <property type="term" value="P:maturation of LSU-rRNA from tricistronic rRNA transcript (SSU-rRNA, 5.8S rRNA, LSU-rRNA)"/>
    <property type="evidence" value="ECO:0007669"/>
    <property type="project" value="TreeGrafter"/>
</dbReference>
<dbReference type="GO" id="GO:0019843">
    <property type="term" value="F:rRNA binding"/>
    <property type="evidence" value="ECO:0007669"/>
    <property type="project" value="TreeGrafter"/>
</dbReference>
<dbReference type="GO" id="GO:0005730">
    <property type="term" value="C:nucleolus"/>
    <property type="evidence" value="ECO:0007669"/>
    <property type="project" value="UniProtKB-SubCell"/>
</dbReference>
<dbReference type="VEuPathDB" id="FungiDB:SAPIO_CDS3194"/>
<organism evidence="10 11">
    <name type="scientific">Pseudallescheria apiosperma</name>
    <name type="common">Scedosporium apiospermum</name>
    <dbReference type="NCBI Taxonomy" id="563466"/>
    <lineage>
        <taxon>Eukaryota</taxon>
        <taxon>Fungi</taxon>
        <taxon>Dikarya</taxon>
        <taxon>Ascomycota</taxon>
        <taxon>Pezizomycotina</taxon>
        <taxon>Sordariomycetes</taxon>
        <taxon>Hypocreomycetidae</taxon>
        <taxon>Microascales</taxon>
        <taxon>Microascaceae</taxon>
        <taxon>Scedosporium</taxon>
    </lineage>
</organism>
<feature type="compositionally biased region" description="Basic residues" evidence="8">
    <location>
        <begin position="510"/>
        <end position="528"/>
    </location>
</feature>
<dbReference type="SMART" id="SM00360">
    <property type="entry name" value="RRM"/>
    <property type="match status" value="2"/>
</dbReference>
<evidence type="ECO:0000256" key="3">
    <source>
        <dbReference type="ARBA" id="ARBA00007077"/>
    </source>
</evidence>
<dbReference type="GeneID" id="27722266"/>
<dbReference type="PANTHER" id="PTHR23236:SF25">
    <property type="entry name" value="RNA-BINDING PROTEIN 34"/>
    <property type="match status" value="1"/>
</dbReference>